<feature type="non-terminal residue" evidence="7">
    <location>
        <position position="1"/>
    </location>
</feature>
<dbReference type="InterPro" id="IPR003841">
    <property type="entry name" value="Na/Pi_transpt"/>
</dbReference>
<evidence type="ECO:0000313" key="8">
    <source>
        <dbReference type="Proteomes" id="UP000261325"/>
    </source>
</evidence>
<dbReference type="Pfam" id="PF02690">
    <property type="entry name" value="Na_Pi_cotrans"/>
    <property type="match status" value="1"/>
</dbReference>
<dbReference type="EMBL" id="DLYI01000273">
    <property type="protein sequence ID" value="HAC30014.1"/>
    <property type="molecule type" value="Genomic_DNA"/>
</dbReference>
<organism evidence="7 8">
    <name type="scientific">Marinobacter nauticus</name>
    <name type="common">Marinobacter hydrocarbonoclasticus</name>
    <name type="synonym">Marinobacter aquaeolei</name>
    <dbReference type="NCBI Taxonomy" id="2743"/>
    <lineage>
        <taxon>Bacteria</taxon>
        <taxon>Pseudomonadati</taxon>
        <taxon>Pseudomonadota</taxon>
        <taxon>Gammaproteobacteria</taxon>
        <taxon>Pseudomonadales</taxon>
        <taxon>Marinobacteraceae</taxon>
        <taxon>Marinobacter</taxon>
    </lineage>
</organism>
<evidence type="ECO:0000256" key="1">
    <source>
        <dbReference type="ARBA" id="ARBA00004651"/>
    </source>
</evidence>
<evidence type="ECO:0000256" key="5">
    <source>
        <dbReference type="ARBA" id="ARBA00023136"/>
    </source>
</evidence>
<dbReference type="GO" id="GO:0005886">
    <property type="term" value="C:plasma membrane"/>
    <property type="evidence" value="ECO:0007669"/>
    <property type="project" value="UniProtKB-SubCell"/>
</dbReference>
<reference evidence="7 8" key="1">
    <citation type="journal article" date="2018" name="Nat. Biotechnol.">
        <title>A standardized bacterial taxonomy based on genome phylogeny substantially revises the tree of life.</title>
        <authorList>
            <person name="Parks D.H."/>
            <person name="Chuvochina M."/>
            <person name="Waite D.W."/>
            <person name="Rinke C."/>
            <person name="Skarshewski A."/>
            <person name="Chaumeil P.A."/>
            <person name="Hugenholtz P."/>
        </authorList>
    </citation>
    <scope>NUCLEOTIDE SEQUENCE [LARGE SCALE GENOMIC DNA]</scope>
    <source>
        <strain evidence="7">UBA9049</strain>
    </source>
</reference>
<evidence type="ECO:0000256" key="2">
    <source>
        <dbReference type="ARBA" id="ARBA00022475"/>
    </source>
</evidence>
<sequence length="66" mass="6874">AQSLGVVFGSNIGTTMTGWLVSLIGFGFKIEAMALPLLAAGVGFKLVSRNPRNQFLGEALAGFALF</sequence>
<evidence type="ECO:0000256" key="6">
    <source>
        <dbReference type="SAM" id="Phobius"/>
    </source>
</evidence>
<gene>
    <name evidence="7" type="ORF">DCF82_19730</name>
</gene>
<dbReference type="GO" id="GO:0044341">
    <property type="term" value="P:sodium-dependent phosphate transport"/>
    <property type="evidence" value="ECO:0007669"/>
    <property type="project" value="InterPro"/>
</dbReference>
<evidence type="ECO:0000313" key="7">
    <source>
        <dbReference type="EMBL" id="HAC30014.1"/>
    </source>
</evidence>
<feature type="non-terminal residue" evidence="7">
    <location>
        <position position="66"/>
    </location>
</feature>
<keyword evidence="2" id="KW-1003">Cell membrane</keyword>
<accession>A0A3B8WIC6</accession>
<evidence type="ECO:0000256" key="3">
    <source>
        <dbReference type="ARBA" id="ARBA00022692"/>
    </source>
</evidence>
<dbReference type="Proteomes" id="UP000261325">
    <property type="component" value="Unassembled WGS sequence"/>
</dbReference>
<comment type="caution">
    <text evidence="7">The sequence shown here is derived from an EMBL/GenBank/DDBJ whole genome shotgun (WGS) entry which is preliminary data.</text>
</comment>
<protein>
    <submittedName>
        <fullName evidence="7">Na/Pi cotransporter</fullName>
    </submittedName>
</protein>
<dbReference type="GO" id="GO:0005436">
    <property type="term" value="F:sodium:phosphate symporter activity"/>
    <property type="evidence" value="ECO:0007669"/>
    <property type="project" value="InterPro"/>
</dbReference>
<keyword evidence="4 6" id="KW-1133">Transmembrane helix</keyword>
<keyword evidence="5 6" id="KW-0472">Membrane</keyword>
<name>A0A3B8WIC6_MARNT</name>
<keyword evidence="3 6" id="KW-0812">Transmembrane</keyword>
<proteinExistence type="predicted"/>
<comment type="subcellular location">
    <subcellularLocation>
        <location evidence="1">Cell membrane</location>
        <topology evidence="1">Multi-pass membrane protein</topology>
    </subcellularLocation>
</comment>
<dbReference type="AlphaFoldDB" id="A0A3B8WIC6"/>
<evidence type="ECO:0000256" key="4">
    <source>
        <dbReference type="ARBA" id="ARBA00022989"/>
    </source>
</evidence>
<feature type="transmembrane region" description="Helical" evidence="6">
    <location>
        <begin position="20"/>
        <end position="44"/>
    </location>
</feature>